<dbReference type="Gene3D" id="3.40.50.720">
    <property type="entry name" value="NAD(P)-binding Rossmann-like Domain"/>
    <property type="match status" value="1"/>
</dbReference>
<evidence type="ECO:0000313" key="3">
    <source>
        <dbReference type="Proteomes" id="UP000619078"/>
    </source>
</evidence>
<keyword evidence="3" id="KW-1185">Reference proteome</keyword>
<dbReference type="PANTHER" id="PTHR48079">
    <property type="entry name" value="PROTEIN YEEZ"/>
    <property type="match status" value="1"/>
</dbReference>
<dbReference type="Proteomes" id="UP000619078">
    <property type="component" value="Unassembled WGS sequence"/>
</dbReference>
<dbReference type="GO" id="GO:0004029">
    <property type="term" value="F:aldehyde dehydrogenase (NAD+) activity"/>
    <property type="evidence" value="ECO:0007669"/>
    <property type="project" value="TreeGrafter"/>
</dbReference>
<feature type="domain" description="NAD(P)-binding" evidence="1">
    <location>
        <begin position="9"/>
        <end position="159"/>
    </location>
</feature>
<reference evidence="2" key="1">
    <citation type="submission" date="2020-09" db="EMBL/GenBank/DDBJ databases">
        <title>Novel species of Mucilaginibacter isolated from a glacier on the Tibetan Plateau.</title>
        <authorList>
            <person name="Liu Q."/>
            <person name="Xin Y.-H."/>
        </authorList>
    </citation>
    <scope>NUCLEOTIDE SEQUENCE</scope>
    <source>
        <strain evidence="2">ZB1P21</strain>
    </source>
</reference>
<dbReference type="InterPro" id="IPR036291">
    <property type="entry name" value="NAD(P)-bd_dom_sf"/>
</dbReference>
<protein>
    <submittedName>
        <fullName evidence="2">SDR family oxidoreductase</fullName>
    </submittedName>
</protein>
<evidence type="ECO:0000313" key="2">
    <source>
        <dbReference type="EMBL" id="MBD1391500.1"/>
    </source>
</evidence>
<evidence type="ECO:0000259" key="1">
    <source>
        <dbReference type="Pfam" id="PF13460"/>
    </source>
</evidence>
<dbReference type="PANTHER" id="PTHR48079:SF6">
    <property type="entry name" value="NAD(P)-BINDING DOMAIN-CONTAINING PROTEIN-RELATED"/>
    <property type="match status" value="1"/>
</dbReference>
<dbReference type="SUPFAM" id="SSF51735">
    <property type="entry name" value="NAD(P)-binding Rossmann-fold domains"/>
    <property type="match status" value="1"/>
</dbReference>
<sequence length="268" mass="29020">MTVSILGCGWFGFALAKSLIADGVEVKGSTTSTDKLTKLTEAGVSPYLIDLSTEVNNSVFFDCDVLIIAIPPKSRSGEGAEYVPKLQRVVDAVNQGRVQKVILISSTGVYADLNTAVDELTDPQPGTPGAEVLFAAEELFRSQTKFKTVIIRFGGLIGPGREPGRFFAGRKDIPNGLAPVNMIELGDCIGVARAIIDKDAFGHTFNACIPNHPPKAEFYGLAAKKAGLEPPEFIAELNEWKMVNSVNVPEILGYRYNITNWIDWLNSN</sequence>
<gene>
    <name evidence="2" type="ORF">IDJ76_00180</name>
</gene>
<dbReference type="AlphaFoldDB" id="A0A926NPG7"/>
<dbReference type="RefSeq" id="WP_191159497.1">
    <property type="nucleotide sequence ID" value="NZ_JACWMX010000001.1"/>
</dbReference>
<name>A0A926NPG7_9SPHI</name>
<dbReference type="GO" id="GO:0005737">
    <property type="term" value="C:cytoplasm"/>
    <property type="evidence" value="ECO:0007669"/>
    <property type="project" value="TreeGrafter"/>
</dbReference>
<dbReference type="EMBL" id="JACWMX010000001">
    <property type="protein sequence ID" value="MBD1391500.1"/>
    <property type="molecule type" value="Genomic_DNA"/>
</dbReference>
<accession>A0A926NPG7</accession>
<dbReference type="InterPro" id="IPR051783">
    <property type="entry name" value="NAD(P)-dependent_oxidoreduct"/>
</dbReference>
<dbReference type="CDD" id="cd05266">
    <property type="entry name" value="SDR_a4"/>
    <property type="match status" value="1"/>
</dbReference>
<organism evidence="2 3">
    <name type="scientific">Mucilaginibacter glaciei</name>
    <dbReference type="NCBI Taxonomy" id="2772109"/>
    <lineage>
        <taxon>Bacteria</taxon>
        <taxon>Pseudomonadati</taxon>
        <taxon>Bacteroidota</taxon>
        <taxon>Sphingobacteriia</taxon>
        <taxon>Sphingobacteriales</taxon>
        <taxon>Sphingobacteriaceae</taxon>
        <taxon>Mucilaginibacter</taxon>
    </lineage>
</organism>
<comment type="caution">
    <text evidence="2">The sequence shown here is derived from an EMBL/GenBank/DDBJ whole genome shotgun (WGS) entry which is preliminary data.</text>
</comment>
<dbReference type="Pfam" id="PF13460">
    <property type="entry name" value="NAD_binding_10"/>
    <property type="match status" value="1"/>
</dbReference>
<proteinExistence type="predicted"/>
<dbReference type="InterPro" id="IPR016040">
    <property type="entry name" value="NAD(P)-bd_dom"/>
</dbReference>